<dbReference type="InterPro" id="IPR000719">
    <property type="entry name" value="Prot_kinase_dom"/>
</dbReference>
<dbReference type="EMBL" id="JAKUCV010004916">
    <property type="protein sequence ID" value="KAJ4833563.1"/>
    <property type="molecule type" value="Genomic_DNA"/>
</dbReference>
<dbReference type="PANTHER" id="PTHR27008">
    <property type="entry name" value="OS04G0122200 PROTEIN"/>
    <property type="match status" value="1"/>
</dbReference>
<dbReference type="Gene3D" id="3.80.10.10">
    <property type="entry name" value="Ribonuclease Inhibitor"/>
    <property type="match status" value="4"/>
</dbReference>
<reference evidence="12" key="2">
    <citation type="journal article" date="2023" name="Plants (Basel)">
        <title>Annotation of the Turnera subulata (Passifloraceae) Draft Genome Reveals the S-Locus Evolved after the Divergence of Turneroideae from Passifloroideae in a Stepwise Manner.</title>
        <authorList>
            <person name="Henning P.M."/>
            <person name="Roalson E.H."/>
            <person name="Mir W."/>
            <person name="McCubbin A.G."/>
            <person name="Shore J.S."/>
        </authorList>
    </citation>
    <scope>NUCLEOTIDE SEQUENCE</scope>
    <source>
        <strain evidence="12">F60SS</strain>
    </source>
</reference>
<evidence type="ECO:0000256" key="9">
    <source>
        <dbReference type="ARBA" id="ARBA00023180"/>
    </source>
</evidence>
<dbReference type="SUPFAM" id="SSF52047">
    <property type="entry name" value="RNI-like"/>
    <property type="match status" value="1"/>
</dbReference>
<dbReference type="SUPFAM" id="SSF56112">
    <property type="entry name" value="Protein kinase-like (PK-like)"/>
    <property type="match status" value="1"/>
</dbReference>
<dbReference type="InterPro" id="IPR001611">
    <property type="entry name" value="Leu-rich_rpt"/>
</dbReference>
<dbReference type="FunFam" id="3.80.10.10:FF:000095">
    <property type="entry name" value="LRR receptor-like serine/threonine-protein kinase GSO1"/>
    <property type="match status" value="1"/>
</dbReference>
<evidence type="ECO:0000256" key="8">
    <source>
        <dbReference type="ARBA" id="ARBA00023136"/>
    </source>
</evidence>
<dbReference type="Gene3D" id="1.10.510.10">
    <property type="entry name" value="Transferase(Phosphotransferase) domain 1"/>
    <property type="match status" value="1"/>
</dbReference>
<evidence type="ECO:0000313" key="12">
    <source>
        <dbReference type="EMBL" id="KAJ4833563.1"/>
    </source>
</evidence>
<keyword evidence="4 10" id="KW-0812">Transmembrane</keyword>
<evidence type="ECO:0000256" key="10">
    <source>
        <dbReference type="SAM" id="Phobius"/>
    </source>
</evidence>
<keyword evidence="3" id="KW-0433">Leucine-rich repeat</keyword>
<keyword evidence="5" id="KW-0732">Signal</keyword>
<dbReference type="InterPro" id="IPR003591">
    <property type="entry name" value="Leu-rich_rpt_typical-subtyp"/>
</dbReference>
<evidence type="ECO:0000313" key="13">
    <source>
        <dbReference type="Proteomes" id="UP001141552"/>
    </source>
</evidence>
<dbReference type="AlphaFoldDB" id="A0A9Q0J9N4"/>
<dbReference type="InterPro" id="IPR013210">
    <property type="entry name" value="LRR_N_plant-typ"/>
</dbReference>
<dbReference type="PROSITE" id="PS00108">
    <property type="entry name" value="PROTEIN_KINASE_ST"/>
    <property type="match status" value="1"/>
</dbReference>
<sequence length="922" mass="102183">DSLAIAGPSNTTTDQQALLAFKSQITNDPHNFLTTNWSTTSPVCDWIGVSCDGANQRATALNLSSMGLEGTISPEIGNLSFLVELSLTNNSFQGQLPTELVYFRRLEYINLGFNNLQGEIPSWFGYFPKLEHLYSHQNLFSGNIPASLCNVSTLKTMELWNNNLQGNIPVEIGSFPSLEVLNLYGNWEISGSIPRGIFNISSLKFIDFGFNKLSGSLPGDMCQYLPNFQQLIIHHNLISGTIPSSLSKCRQLLRFGDFRNLSLLSLGDNSTIPSNIFNITTLQMLGLYSNWFSGNLPQSVGLGLPNLEDLYLWENDINGPLPKLSSNAFSGSIPNSFGSLRNLQRLNLAHNEMTDESSELSFLSTLANCKQLRRLVLEGNPLNAILPISIGNLSTALQYLSVESCQLKGNIPTELGNLSNLTTLLLDNNELDGSIPDTVARLRELQIFRLQNNQLEGFLPNGTCSLRKLGELALSQNNLIGSIPQCLGDEYPHLVERDRSLGSELVILFSYRSSSFRYWEAEGNLISMDALDLSSNKLSGPIPKSLEKLQYLKDLNLSSNRFRGEIPSGGNFAKFTALSFVGNDGLCSASLLQFPKCKTSTHGTSHKLRYIILAIILTVLAVSLVILLLRCQKGTRKLQNLMDAVETWRRFSYKELEQATVGFCGSNLFGTGGFGSVYKGVISDVTTAAIKIFNMQLEGAFKSFNAECEEYIPNGNLHKWLYAHNNFLDILQRLDIMIDVGTALEYLHHGFDQPIVHCDLKPSNVLLDSNMVAHVGDFGIARLIGDMDSVVHTMTLATVGYMAPEYGTNGIVSLKSDVYSFGILMKESCSRACWYLNVVFIFFPVLLRPVSLSYSSLAPTDEFFVGEMSLKQYVSEALPDRVAEIADSNLLLQEENLTAKVLVKPHFRHQKENQGKFPERKL</sequence>
<dbReference type="SMART" id="SM00369">
    <property type="entry name" value="LRR_TYP"/>
    <property type="match status" value="5"/>
</dbReference>
<dbReference type="Gene3D" id="3.30.200.20">
    <property type="entry name" value="Phosphorylase Kinase, domain 1"/>
    <property type="match status" value="1"/>
</dbReference>
<evidence type="ECO:0000256" key="5">
    <source>
        <dbReference type="ARBA" id="ARBA00022729"/>
    </source>
</evidence>
<comment type="subcellular location">
    <subcellularLocation>
        <location evidence="1">Membrane</location>
        <topology evidence="1">Single-pass membrane protein</topology>
    </subcellularLocation>
</comment>
<dbReference type="SMART" id="SM00220">
    <property type="entry name" value="S_TKc"/>
    <property type="match status" value="1"/>
</dbReference>
<feature type="domain" description="Protein kinase" evidence="11">
    <location>
        <begin position="663"/>
        <end position="897"/>
    </location>
</feature>
<gene>
    <name evidence="12" type="ORF">Tsubulata_018772</name>
</gene>
<keyword evidence="7 10" id="KW-1133">Transmembrane helix</keyword>
<keyword evidence="9" id="KW-0325">Glycoprotein</keyword>
<dbReference type="OrthoDB" id="676979at2759"/>
<dbReference type="InterPro" id="IPR032675">
    <property type="entry name" value="LRR_dom_sf"/>
</dbReference>
<dbReference type="FunFam" id="3.80.10.10:FF:000041">
    <property type="entry name" value="LRR receptor-like serine/threonine-protein kinase ERECTA"/>
    <property type="match status" value="1"/>
</dbReference>
<evidence type="ECO:0000256" key="1">
    <source>
        <dbReference type="ARBA" id="ARBA00004167"/>
    </source>
</evidence>
<dbReference type="InterPro" id="IPR011009">
    <property type="entry name" value="Kinase-like_dom_sf"/>
</dbReference>
<evidence type="ECO:0000256" key="3">
    <source>
        <dbReference type="ARBA" id="ARBA00022614"/>
    </source>
</evidence>
<proteinExistence type="inferred from homology"/>
<dbReference type="Proteomes" id="UP001141552">
    <property type="component" value="Unassembled WGS sequence"/>
</dbReference>
<comment type="similarity">
    <text evidence="2">Belongs to the protein kinase superfamily. Ser/Thr protein kinase family.</text>
</comment>
<evidence type="ECO:0000256" key="2">
    <source>
        <dbReference type="ARBA" id="ARBA00008684"/>
    </source>
</evidence>
<dbReference type="Pfam" id="PF00560">
    <property type="entry name" value="LRR_1"/>
    <property type="match status" value="5"/>
</dbReference>
<protein>
    <recommendedName>
        <fullName evidence="11">Protein kinase domain-containing protein</fullName>
    </recommendedName>
</protein>
<comment type="caution">
    <text evidence="12">The sequence shown here is derived from an EMBL/GenBank/DDBJ whole genome shotgun (WGS) entry which is preliminary data.</text>
</comment>
<dbReference type="GO" id="GO:0004672">
    <property type="term" value="F:protein kinase activity"/>
    <property type="evidence" value="ECO:0007669"/>
    <property type="project" value="InterPro"/>
</dbReference>
<organism evidence="12 13">
    <name type="scientific">Turnera subulata</name>
    <dbReference type="NCBI Taxonomy" id="218843"/>
    <lineage>
        <taxon>Eukaryota</taxon>
        <taxon>Viridiplantae</taxon>
        <taxon>Streptophyta</taxon>
        <taxon>Embryophyta</taxon>
        <taxon>Tracheophyta</taxon>
        <taxon>Spermatophyta</taxon>
        <taxon>Magnoliopsida</taxon>
        <taxon>eudicotyledons</taxon>
        <taxon>Gunneridae</taxon>
        <taxon>Pentapetalae</taxon>
        <taxon>rosids</taxon>
        <taxon>fabids</taxon>
        <taxon>Malpighiales</taxon>
        <taxon>Passifloraceae</taxon>
        <taxon>Turnera</taxon>
    </lineage>
</organism>
<feature type="non-terminal residue" evidence="12">
    <location>
        <position position="1"/>
    </location>
</feature>
<dbReference type="GO" id="GO:0016020">
    <property type="term" value="C:membrane"/>
    <property type="evidence" value="ECO:0007669"/>
    <property type="project" value="UniProtKB-SubCell"/>
</dbReference>
<dbReference type="PROSITE" id="PS50011">
    <property type="entry name" value="PROTEIN_KINASE_DOM"/>
    <property type="match status" value="1"/>
</dbReference>
<dbReference type="InterPro" id="IPR051809">
    <property type="entry name" value="Plant_receptor-like_S/T_kinase"/>
</dbReference>
<feature type="transmembrane region" description="Helical" evidence="10">
    <location>
        <begin position="832"/>
        <end position="850"/>
    </location>
</feature>
<accession>A0A9Q0J9N4</accession>
<evidence type="ECO:0000256" key="7">
    <source>
        <dbReference type="ARBA" id="ARBA00022989"/>
    </source>
</evidence>
<reference evidence="12" key="1">
    <citation type="submission" date="2022-02" db="EMBL/GenBank/DDBJ databases">
        <authorList>
            <person name="Henning P.M."/>
            <person name="McCubbin A.G."/>
            <person name="Shore J.S."/>
        </authorList>
    </citation>
    <scope>NUCLEOTIDE SEQUENCE</scope>
    <source>
        <strain evidence="12">F60SS</strain>
        <tissue evidence="12">Leaves</tissue>
    </source>
</reference>
<evidence type="ECO:0000256" key="6">
    <source>
        <dbReference type="ARBA" id="ARBA00022737"/>
    </source>
</evidence>
<dbReference type="SUPFAM" id="SSF52058">
    <property type="entry name" value="L domain-like"/>
    <property type="match status" value="1"/>
</dbReference>
<dbReference type="InterPro" id="IPR008271">
    <property type="entry name" value="Ser/Thr_kinase_AS"/>
</dbReference>
<dbReference type="Pfam" id="PF08263">
    <property type="entry name" value="LRRNT_2"/>
    <property type="match status" value="1"/>
</dbReference>
<feature type="transmembrane region" description="Helical" evidence="10">
    <location>
        <begin position="608"/>
        <end position="629"/>
    </location>
</feature>
<name>A0A9Q0J9N4_9ROSI</name>
<evidence type="ECO:0000259" key="11">
    <source>
        <dbReference type="PROSITE" id="PS50011"/>
    </source>
</evidence>
<dbReference type="InterPro" id="IPR001245">
    <property type="entry name" value="Ser-Thr/Tyr_kinase_cat_dom"/>
</dbReference>
<keyword evidence="6" id="KW-0677">Repeat</keyword>
<keyword evidence="13" id="KW-1185">Reference proteome</keyword>
<dbReference type="GO" id="GO:0005524">
    <property type="term" value="F:ATP binding"/>
    <property type="evidence" value="ECO:0007669"/>
    <property type="project" value="InterPro"/>
</dbReference>
<dbReference type="PANTHER" id="PTHR27008:SF398">
    <property type="entry name" value="PROTEIN KINASE DOMAIN-CONTAINING PROTEIN"/>
    <property type="match status" value="1"/>
</dbReference>
<evidence type="ECO:0000256" key="4">
    <source>
        <dbReference type="ARBA" id="ARBA00022692"/>
    </source>
</evidence>
<keyword evidence="8 10" id="KW-0472">Membrane</keyword>
<dbReference type="Pfam" id="PF07714">
    <property type="entry name" value="PK_Tyr_Ser-Thr"/>
    <property type="match status" value="1"/>
</dbReference>